<comment type="caution">
    <text evidence="2">The sequence shown here is derived from an EMBL/GenBank/DDBJ whole genome shotgun (WGS) entry which is preliminary data.</text>
</comment>
<feature type="region of interest" description="Disordered" evidence="1">
    <location>
        <begin position="1"/>
        <end position="29"/>
    </location>
</feature>
<evidence type="ECO:0000313" key="2">
    <source>
        <dbReference type="EMBL" id="GFT17324.1"/>
    </source>
</evidence>
<gene>
    <name evidence="2" type="ORF">NPIL_268701</name>
</gene>
<organism evidence="2 3">
    <name type="scientific">Nephila pilipes</name>
    <name type="common">Giant wood spider</name>
    <name type="synonym">Nephila maculata</name>
    <dbReference type="NCBI Taxonomy" id="299642"/>
    <lineage>
        <taxon>Eukaryota</taxon>
        <taxon>Metazoa</taxon>
        <taxon>Ecdysozoa</taxon>
        <taxon>Arthropoda</taxon>
        <taxon>Chelicerata</taxon>
        <taxon>Arachnida</taxon>
        <taxon>Araneae</taxon>
        <taxon>Araneomorphae</taxon>
        <taxon>Entelegynae</taxon>
        <taxon>Araneoidea</taxon>
        <taxon>Nephilidae</taxon>
        <taxon>Nephila</taxon>
    </lineage>
</organism>
<dbReference type="Proteomes" id="UP000887013">
    <property type="component" value="Unassembled WGS sequence"/>
</dbReference>
<proteinExistence type="predicted"/>
<evidence type="ECO:0000313" key="3">
    <source>
        <dbReference type="Proteomes" id="UP000887013"/>
    </source>
</evidence>
<evidence type="ECO:0000256" key="1">
    <source>
        <dbReference type="SAM" id="MobiDB-lite"/>
    </source>
</evidence>
<name>A0A8X6NKC8_NEPPI</name>
<keyword evidence="3" id="KW-1185">Reference proteome</keyword>
<reference evidence="2" key="1">
    <citation type="submission" date="2020-08" db="EMBL/GenBank/DDBJ databases">
        <title>Multicomponent nature underlies the extraordinary mechanical properties of spider dragline silk.</title>
        <authorList>
            <person name="Kono N."/>
            <person name="Nakamura H."/>
            <person name="Mori M."/>
            <person name="Yoshida Y."/>
            <person name="Ohtoshi R."/>
            <person name="Malay A.D."/>
            <person name="Moran D.A.P."/>
            <person name="Tomita M."/>
            <person name="Numata K."/>
            <person name="Arakawa K."/>
        </authorList>
    </citation>
    <scope>NUCLEOTIDE SEQUENCE</scope>
</reference>
<dbReference type="AlphaFoldDB" id="A0A8X6NKC8"/>
<accession>A0A8X6NKC8</accession>
<sequence>MRIRNDRDTYPMAPHSLTPGPDSSDNNEYNLKSFFPLETSTQRYNHDDVALTTAFRSKIRCNDAPVSMVSVQLTTVWVPISAVTIRKLSKTLTLL</sequence>
<protein>
    <submittedName>
        <fullName evidence="2">Uncharacterized protein</fullName>
    </submittedName>
</protein>
<dbReference type="EMBL" id="BMAW01058645">
    <property type="protein sequence ID" value="GFT17324.1"/>
    <property type="molecule type" value="Genomic_DNA"/>
</dbReference>